<name>A0ABM0NMT6_PRUMU</name>
<dbReference type="InterPro" id="IPR006527">
    <property type="entry name" value="F-box-assoc_dom_typ1"/>
</dbReference>
<dbReference type="PANTHER" id="PTHR31672:SF13">
    <property type="entry name" value="F-BOX PROTEIN CPR30-LIKE"/>
    <property type="match status" value="1"/>
</dbReference>
<dbReference type="InterPro" id="IPR001810">
    <property type="entry name" value="F-box_dom"/>
</dbReference>
<accession>A0ABM0NMT6</accession>
<dbReference type="NCBIfam" id="TIGR01640">
    <property type="entry name" value="F_box_assoc_1"/>
    <property type="match status" value="1"/>
</dbReference>
<dbReference type="Pfam" id="PF07734">
    <property type="entry name" value="FBA_1"/>
    <property type="match status" value="1"/>
</dbReference>
<sequence>MTFFPITVPHVEGLHEGIEFAYEVPTALIHLFCVVVDQDRKQIQAILKASFHDHKIDMIFYYFVLWVPEFTRKFRVGIKSIYYITTVAAVHAFSVMDKENELGVSLKKNLVKWRGILSEPGFMSDYIDRWCCRRRRRSASIYHLLCRHFSELLQHNPLRQLKGNPNFPSDIIPEILLRLPVKSLCRFRCVSKSWRSLIADPDFVKMHLNKSIKNEDIFNQSQRLIFTDLSTRLLYSLNLDEFLGNNNEFPNNNNNNDAVVDNYLGKDNENHIDKIHADDDVLVPTDLHHICKLPSDWVFLLFHSNGLLLCLLHNGGFYLVNLATRESKKLADIPDVGKGYYSSCVGFGFDHSSGDYKVVILYLEGGIMFSVYTLKPGSWRMIQRRYPYQVEPMQKGILLNGALHWLLMDRVRVEHRSVIISFNLAEENVREIPLPLASIDTRYYIVGAFRDCLCLIHSGTDGGMHNEFWIMKEYGMMESWTKIRSPISYSVLRHPGFWKKSHDLLVFRDRLLLCNSNGPRFRNRSISGLPEVKEVGIYLESLVSLNNNVD</sequence>
<evidence type="ECO:0000259" key="1">
    <source>
        <dbReference type="PROSITE" id="PS50181"/>
    </source>
</evidence>
<dbReference type="PROSITE" id="PS50181">
    <property type="entry name" value="FBOX"/>
    <property type="match status" value="1"/>
</dbReference>
<dbReference type="InterPro" id="IPR050796">
    <property type="entry name" value="SCF_F-box_component"/>
</dbReference>
<reference evidence="3" key="2">
    <citation type="submission" date="2025-08" db="UniProtKB">
        <authorList>
            <consortium name="RefSeq"/>
        </authorList>
    </citation>
    <scope>IDENTIFICATION</scope>
</reference>
<reference evidence="2" key="1">
    <citation type="journal article" date="2012" name="Nat. Commun.">
        <title>The genome of Prunus mume.</title>
        <authorList>
            <person name="Zhang Q."/>
            <person name="Chen W."/>
            <person name="Sun L."/>
            <person name="Zhao F."/>
            <person name="Huang B."/>
            <person name="Yang W."/>
            <person name="Tao Y."/>
            <person name="Wang J."/>
            <person name="Yuan Z."/>
            <person name="Fan G."/>
            <person name="Xing Z."/>
            <person name="Han C."/>
            <person name="Pan H."/>
            <person name="Zhong X."/>
            <person name="Shi W."/>
            <person name="Liang X."/>
            <person name="Du D."/>
            <person name="Sun F."/>
            <person name="Xu Z."/>
            <person name="Hao R."/>
            <person name="Lv T."/>
            <person name="Lv Y."/>
            <person name="Zheng Z."/>
            <person name="Sun M."/>
            <person name="Luo L."/>
            <person name="Cai M."/>
            <person name="Gao Y."/>
            <person name="Wang J."/>
            <person name="Yin Y."/>
            <person name="Xu X."/>
            <person name="Cheng T."/>
            <person name="Wang J."/>
        </authorList>
    </citation>
    <scope>NUCLEOTIDE SEQUENCE [LARGE SCALE GENOMIC DNA]</scope>
</reference>
<dbReference type="RefSeq" id="XP_008227129.2">
    <property type="nucleotide sequence ID" value="XM_008228907.2"/>
</dbReference>
<dbReference type="SMART" id="SM00256">
    <property type="entry name" value="FBOX"/>
    <property type="match status" value="1"/>
</dbReference>
<dbReference type="Proteomes" id="UP000694861">
    <property type="component" value="Linkage group LG3"/>
</dbReference>
<dbReference type="PANTHER" id="PTHR31672">
    <property type="entry name" value="BNACNNG10540D PROTEIN"/>
    <property type="match status" value="1"/>
</dbReference>
<protein>
    <submittedName>
        <fullName evidence="3">F-box/kelch-repeat protein At3g06240-like</fullName>
    </submittedName>
</protein>
<evidence type="ECO:0000313" key="2">
    <source>
        <dbReference type="Proteomes" id="UP000694861"/>
    </source>
</evidence>
<dbReference type="InterPro" id="IPR036047">
    <property type="entry name" value="F-box-like_dom_sf"/>
</dbReference>
<keyword evidence="2" id="KW-1185">Reference proteome</keyword>
<proteinExistence type="predicted"/>
<organism evidence="2 3">
    <name type="scientific">Prunus mume</name>
    <name type="common">Japanese apricot</name>
    <name type="synonym">Armeniaca mume</name>
    <dbReference type="NCBI Taxonomy" id="102107"/>
    <lineage>
        <taxon>Eukaryota</taxon>
        <taxon>Viridiplantae</taxon>
        <taxon>Streptophyta</taxon>
        <taxon>Embryophyta</taxon>
        <taxon>Tracheophyta</taxon>
        <taxon>Spermatophyta</taxon>
        <taxon>Magnoliopsida</taxon>
        <taxon>eudicotyledons</taxon>
        <taxon>Gunneridae</taxon>
        <taxon>Pentapetalae</taxon>
        <taxon>rosids</taxon>
        <taxon>fabids</taxon>
        <taxon>Rosales</taxon>
        <taxon>Rosaceae</taxon>
        <taxon>Amygdaloideae</taxon>
        <taxon>Amygdaleae</taxon>
        <taxon>Prunus</taxon>
    </lineage>
</organism>
<dbReference type="SUPFAM" id="SSF81383">
    <property type="entry name" value="F-box domain"/>
    <property type="match status" value="1"/>
</dbReference>
<feature type="domain" description="F-box" evidence="1">
    <location>
        <begin position="161"/>
        <end position="208"/>
    </location>
</feature>
<dbReference type="Gene3D" id="1.20.1280.50">
    <property type="match status" value="1"/>
</dbReference>
<dbReference type="GeneID" id="103326669"/>
<dbReference type="Pfam" id="PF00646">
    <property type="entry name" value="F-box"/>
    <property type="match status" value="1"/>
</dbReference>
<evidence type="ECO:0000313" key="3">
    <source>
        <dbReference type="RefSeq" id="XP_008227129.2"/>
    </source>
</evidence>
<gene>
    <name evidence="3" type="primary">LOC103326669</name>
</gene>
<dbReference type="InterPro" id="IPR017451">
    <property type="entry name" value="F-box-assoc_interact_dom"/>
</dbReference>
<dbReference type="CDD" id="cd22157">
    <property type="entry name" value="F-box_AtFBW1-like"/>
    <property type="match status" value="1"/>
</dbReference>